<dbReference type="CDD" id="cd01949">
    <property type="entry name" value="GGDEF"/>
    <property type="match status" value="1"/>
</dbReference>
<dbReference type="PATRIC" id="fig|929558.5.peg.2063"/>
<dbReference type="SUPFAM" id="SSF55785">
    <property type="entry name" value="PYP-like sensor domain (PAS domain)"/>
    <property type="match status" value="1"/>
</dbReference>
<feature type="domain" description="PAC" evidence="2">
    <location>
        <begin position="78"/>
        <end position="130"/>
    </location>
</feature>
<proteinExistence type="predicted"/>
<dbReference type="PANTHER" id="PTHR33121">
    <property type="entry name" value="CYCLIC DI-GMP PHOSPHODIESTERASE PDEF"/>
    <property type="match status" value="1"/>
</dbReference>
<dbReference type="Gene3D" id="3.20.20.450">
    <property type="entry name" value="EAL domain"/>
    <property type="match status" value="1"/>
</dbReference>
<name>B6BJ78_SULGG</name>
<dbReference type="SUPFAM" id="SSF55073">
    <property type="entry name" value="Nucleotide cyclase"/>
    <property type="match status" value="1"/>
</dbReference>
<feature type="domain" description="GGDEF" evidence="4">
    <location>
        <begin position="154"/>
        <end position="278"/>
    </location>
</feature>
<dbReference type="InterPro" id="IPR000700">
    <property type="entry name" value="PAS-assoc_C"/>
</dbReference>
<accession>H1FX99</accession>
<dbReference type="InterPro" id="IPR029787">
    <property type="entry name" value="Nucleotide_cyclase"/>
</dbReference>
<sequence>MEYEAMLVQYKDAVDKSSIFSKTDVSGTITYVNDKFCEVTEYSREELLGHTHAIIKDPTVSKSVFKEIWKTITAGNIWNGVLKNIKKGGGFYYVNSTIYPIKDSDGKILEYISIRQDITELIKSQQLLEIYSTDTLTHLPNRKKLNERLKSNEDELMAILLDIKDFIVINDLYGENIADLVLVEIAKRLNTYIKNESVILYKLDADRYLILVDDASLFSKYESLIEFTLLSEDNFIINDIVVTFNISMATGSTELLSKTSLALKEAKKTKSRYFPYNDSINTKEVHKLNLKRFNDFKDALINDRIEPFFQPIVDANTEEVVKYESLARIRDADGNIIAVSDFLSIAEKSSFFENFTRQIIQKIFAISKASNKELTINLTYENINSEKLLNYIENRLKMHKGPAITFELLESEEISDYSVLENFSSMVKKYGSLIAIDDFGTGYSNFTHLSRFKADFVKIDGSIISKIEEDENSRLIVSILVEYAKRNNIKVIAEYVSSPEIAKMVRDLGVDLLQGYHYGKAESAAFYNLTS</sequence>
<accession>B6BJ78</accession>
<dbReference type="eggNOG" id="COG5001">
    <property type="taxonomic scope" value="Bacteria"/>
</dbReference>
<dbReference type="CDD" id="cd01948">
    <property type="entry name" value="EAL"/>
    <property type="match status" value="1"/>
</dbReference>
<dbReference type="InterPro" id="IPR043128">
    <property type="entry name" value="Rev_trsase/Diguanyl_cyclase"/>
</dbReference>
<evidence type="ECO:0000259" key="4">
    <source>
        <dbReference type="PROSITE" id="PS50887"/>
    </source>
</evidence>
<dbReference type="NCBIfam" id="TIGR00229">
    <property type="entry name" value="sensory_box"/>
    <property type="match status" value="1"/>
</dbReference>
<dbReference type="SMART" id="SM00267">
    <property type="entry name" value="GGDEF"/>
    <property type="match status" value="1"/>
</dbReference>
<dbReference type="CDD" id="cd00130">
    <property type="entry name" value="PAS"/>
    <property type="match status" value="1"/>
</dbReference>
<evidence type="ECO:0000313" key="5">
    <source>
        <dbReference type="EMBL" id="EHP30595.1"/>
    </source>
</evidence>
<dbReference type="NCBIfam" id="TIGR00254">
    <property type="entry name" value="GGDEF"/>
    <property type="match status" value="1"/>
</dbReference>
<dbReference type="STRING" id="929558.SMGD1_2072"/>
<dbReference type="HOGENOM" id="CLU_000445_70_50_7"/>
<evidence type="ECO:0000259" key="2">
    <source>
        <dbReference type="PROSITE" id="PS50113"/>
    </source>
</evidence>
<dbReference type="PROSITE" id="PS50887">
    <property type="entry name" value="GGDEF"/>
    <property type="match status" value="1"/>
</dbReference>
<dbReference type="EMBL" id="AFRZ01000001">
    <property type="protein sequence ID" value="EHP30595.1"/>
    <property type="molecule type" value="Genomic_DNA"/>
</dbReference>
<evidence type="ECO:0000259" key="1">
    <source>
        <dbReference type="PROSITE" id="PS50112"/>
    </source>
</evidence>
<dbReference type="InterPro" id="IPR035965">
    <property type="entry name" value="PAS-like_dom_sf"/>
</dbReference>
<dbReference type="SUPFAM" id="SSF141868">
    <property type="entry name" value="EAL domain-like"/>
    <property type="match status" value="1"/>
</dbReference>
<dbReference type="OrthoDB" id="9765776at2"/>
<comment type="caution">
    <text evidence="5">The sequence shown here is derived from an EMBL/GenBank/DDBJ whole genome shotgun (WGS) entry which is preliminary data.</text>
</comment>
<dbReference type="Proteomes" id="UP000006431">
    <property type="component" value="Unassembled WGS sequence"/>
</dbReference>
<dbReference type="InterPro" id="IPR000160">
    <property type="entry name" value="GGDEF_dom"/>
</dbReference>
<evidence type="ECO:0000259" key="3">
    <source>
        <dbReference type="PROSITE" id="PS50883"/>
    </source>
</evidence>
<dbReference type="GO" id="GO:0071111">
    <property type="term" value="F:cyclic-guanylate-specific phosphodiesterase activity"/>
    <property type="evidence" value="ECO:0007669"/>
    <property type="project" value="InterPro"/>
</dbReference>
<dbReference type="Pfam" id="PF13426">
    <property type="entry name" value="PAS_9"/>
    <property type="match status" value="1"/>
</dbReference>
<keyword evidence="6" id="KW-1185">Reference proteome</keyword>
<dbReference type="SMART" id="SM00086">
    <property type="entry name" value="PAC"/>
    <property type="match status" value="1"/>
</dbReference>
<evidence type="ECO:0000313" key="6">
    <source>
        <dbReference type="Proteomes" id="UP000006431"/>
    </source>
</evidence>
<reference evidence="5 6" key="1">
    <citation type="journal article" date="2012" name="Proc. Natl. Acad. Sci. U.S.A.">
        <title>Genome and physiology of a model Epsilonproteobacterium responsible for sulfide detoxification in marine oxygen depletion zones.</title>
        <authorList>
            <person name="Grote J."/>
            <person name="Schott T."/>
            <person name="Bruckner C.G."/>
            <person name="Glockner F.O."/>
            <person name="Jost G."/>
            <person name="Teeling H."/>
            <person name="Labrenz M."/>
            <person name="Jurgens K."/>
        </authorList>
    </citation>
    <scope>NUCLEOTIDE SEQUENCE [LARGE SCALE GENOMIC DNA]</scope>
    <source>
        <strain evidence="5 6">GD1</strain>
    </source>
</reference>
<dbReference type="InterPro" id="IPR035919">
    <property type="entry name" value="EAL_sf"/>
</dbReference>
<feature type="domain" description="PAS" evidence="1">
    <location>
        <begin position="24"/>
        <end position="51"/>
    </location>
</feature>
<dbReference type="SMART" id="SM00052">
    <property type="entry name" value="EAL"/>
    <property type="match status" value="1"/>
</dbReference>
<dbReference type="PROSITE" id="PS50883">
    <property type="entry name" value="EAL"/>
    <property type="match status" value="1"/>
</dbReference>
<dbReference type="PANTHER" id="PTHR33121:SF79">
    <property type="entry name" value="CYCLIC DI-GMP PHOSPHODIESTERASE PDED-RELATED"/>
    <property type="match status" value="1"/>
</dbReference>
<dbReference type="PROSITE" id="PS50113">
    <property type="entry name" value="PAC"/>
    <property type="match status" value="1"/>
</dbReference>
<dbReference type="Gene3D" id="3.30.450.20">
    <property type="entry name" value="PAS domain"/>
    <property type="match status" value="1"/>
</dbReference>
<gene>
    <name evidence="5" type="ORF">SMGD1_2072</name>
</gene>
<feature type="domain" description="EAL" evidence="3">
    <location>
        <begin position="289"/>
        <end position="531"/>
    </location>
</feature>
<dbReference type="InterPro" id="IPR001633">
    <property type="entry name" value="EAL_dom"/>
</dbReference>
<dbReference type="InterPro" id="IPR050706">
    <property type="entry name" value="Cyclic-di-GMP_PDE-like"/>
</dbReference>
<dbReference type="Pfam" id="PF00990">
    <property type="entry name" value="GGDEF"/>
    <property type="match status" value="1"/>
</dbReference>
<dbReference type="Pfam" id="PF00563">
    <property type="entry name" value="EAL"/>
    <property type="match status" value="1"/>
</dbReference>
<dbReference type="InterPro" id="IPR000014">
    <property type="entry name" value="PAS"/>
</dbReference>
<dbReference type="Gene3D" id="3.30.70.270">
    <property type="match status" value="1"/>
</dbReference>
<dbReference type="PROSITE" id="PS50112">
    <property type="entry name" value="PAS"/>
    <property type="match status" value="1"/>
</dbReference>
<dbReference type="RefSeq" id="WP_008336195.1">
    <property type="nucleotide sequence ID" value="NZ_DS995286.1"/>
</dbReference>
<dbReference type="InterPro" id="IPR001610">
    <property type="entry name" value="PAC"/>
</dbReference>
<protein>
    <submittedName>
        <fullName evidence="5">Diguanylate cyclase/phosphodiesterase (GGDEF &amp; EAL domains) with PAS/PAC sensor(S)</fullName>
    </submittedName>
</protein>
<organism evidence="5 6">
    <name type="scientific">Sulfurimonas gotlandica (strain DSM 19862 / JCM 16533 / GD1)</name>
    <dbReference type="NCBI Taxonomy" id="929558"/>
    <lineage>
        <taxon>Bacteria</taxon>
        <taxon>Pseudomonadati</taxon>
        <taxon>Campylobacterota</taxon>
        <taxon>Epsilonproteobacteria</taxon>
        <taxon>Campylobacterales</taxon>
        <taxon>Sulfurimonadaceae</taxon>
        <taxon>Sulfurimonas</taxon>
    </lineage>
</organism>
<dbReference type="AlphaFoldDB" id="B6BJ78"/>